<name>A0A9P7Z1N5_9HELO</name>
<comment type="subcellular location">
    <subcellularLocation>
        <location evidence="1 8">Nucleus</location>
    </subcellularLocation>
</comment>
<dbReference type="PIRSF" id="PIRSF028998">
    <property type="entry name" value="GINS_Psf2_subgr"/>
    <property type="match status" value="1"/>
</dbReference>
<keyword evidence="6 8" id="KW-0539">Nucleus</keyword>
<evidence type="ECO:0000256" key="2">
    <source>
        <dbReference type="ARBA" id="ARBA00010565"/>
    </source>
</evidence>
<evidence type="ECO:0000259" key="10">
    <source>
        <dbReference type="Pfam" id="PF05916"/>
    </source>
</evidence>
<dbReference type="Pfam" id="PF25005">
    <property type="entry name" value="PSF2_N"/>
    <property type="match status" value="1"/>
</dbReference>
<evidence type="ECO:0000259" key="11">
    <source>
        <dbReference type="Pfam" id="PF25005"/>
    </source>
</evidence>
<dbReference type="OrthoDB" id="1938138at2759"/>
<dbReference type="PANTHER" id="PTHR12772:SF0">
    <property type="entry name" value="DNA REPLICATION COMPLEX GINS PROTEIN PSF2"/>
    <property type="match status" value="1"/>
</dbReference>
<dbReference type="Proteomes" id="UP000887226">
    <property type="component" value="Unassembled WGS sequence"/>
</dbReference>
<proteinExistence type="inferred from homology"/>
<dbReference type="CDD" id="cd11712">
    <property type="entry name" value="GINS_A_psf2"/>
    <property type="match status" value="1"/>
</dbReference>
<dbReference type="GO" id="GO:0006260">
    <property type="term" value="P:DNA replication"/>
    <property type="evidence" value="ECO:0007669"/>
    <property type="project" value="UniProtKB-KW"/>
</dbReference>
<evidence type="ECO:0000256" key="4">
    <source>
        <dbReference type="ARBA" id="ARBA00022705"/>
    </source>
</evidence>
<evidence type="ECO:0000313" key="13">
    <source>
        <dbReference type="Proteomes" id="UP000887226"/>
    </source>
</evidence>
<keyword evidence="5" id="KW-0159">Chromosome partition</keyword>
<evidence type="ECO:0000256" key="3">
    <source>
        <dbReference type="ARBA" id="ARBA00015139"/>
    </source>
</evidence>
<dbReference type="GO" id="GO:0007059">
    <property type="term" value="P:chromosome segregation"/>
    <property type="evidence" value="ECO:0007669"/>
    <property type="project" value="UniProtKB-KW"/>
</dbReference>
<evidence type="ECO:0000256" key="1">
    <source>
        <dbReference type="ARBA" id="ARBA00004123"/>
    </source>
</evidence>
<dbReference type="InterPro" id="IPR021151">
    <property type="entry name" value="GINS_A"/>
</dbReference>
<comment type="subunit">
    <text evidence="8">Component of the GINS complex.</text>
</comment>
<feature type="compositionally biased region" description="Basic and acidic residues" evidence="9">
    <location>
        <begin position="216"/>
        <end position="225"/>
    </location>
</feature>
<dbReference type="GO" id="GO:0000727">
    <property type="term" value="P:double-strand break repair via break-induced replication"/>
    <property type="evidence" value="ECO:0007669"/>
    <property type="project" value="TreeGrafter"/>
</dbReference>
<dbReference type="Gene3D" id="1.20.58.1020">
    <property type="match status" value="1"/>
</dbReference>
<comment type="function">
    <text evidence="7">The GINS complex plays an essential role in the initiation of DNA replication. Has a role in chromosome segregation.</text>
</comment>
<dbReference type="InterPro" id="IPR056784">
    <property type="entry name" value="PSF2_N"/>
</dbReference>
<keyword evidence="13" id="KW-1185">Reference proteome</keyword>
<feature type="domain" description="GINS subunit" evidence="10">
    <location>
        <begin position="76"/>
        <end position="211"/>
    </location>
</feature>
<dbReference type="FunFam" id="1.20.58.1020:FF:000001">
    <property type="entry name" value="DNA replication complex GINS protein PSF2"/>
    <property type="match status" value="1"/>
</dbReference>
<evidence type="ECO:0000256" key="5">
    <source>
        <dbReference type="ARBA" id="ARBA00022829"/>
    </source>
</evidence>
<dbReference type="PANTHER" id="PTHR12772">
    <property type="entry name" value="DNA REPLICATION COMPLEX GINS PROTEIN PSF2"/>
    <property type="match status" value="1"/>
</dbReference>
<dbReference type="FunFam" id="3.40.5.50:FF:000001">
    <property type="entry name" value="DNA replication complex GINS protein PSF2"/>
    <property type="match status" value="1"/>
</dbReference>
<dbReference type="GO" id="GO:0000811">
    <property type="term" value="C:GINS complex"/>
    <property type="evidence" value="ECO:0007669"/>
    <property type="project" value="TreeGrafter"/>
</dbReference>
<dbReference type="CDD" id="cd21694">
    <property type="entry name" value="GINS_B_Psf2"/>
    <property type="match status" value="1"/>
</dbReference>
<evidence type="ECO:0000256" key="7">
    <source>
        <dbReference type="ARBA" id="ARBA00025163"/>
    </source>
</evidence>
<dbReference type="Pfam" id="PF05916">
    <property type="entry name" value="Sld5"/>
    <property type="match status" value="1"/>
</dbReference>
<feature type="compositionally biased region" description="Acidic residues" evidence="9">
    <location>
        <begin position="226"/>
        <end position="242"/>
    </location>
</feature>
<accession>A0A9P7Z1N5</accession>
<evidence type="ECO:0000256" key="6">
    <source>
        <dbReference type="ARBA" id="ARBA00023242"/>
    </source>
</evidence>
<organism evidence="12 13">
    <name type="scientific">Calycina marina</name>
    <dbReference type="NCBI Taxonomy" id="1763456"/>
    <lineage>
        <taxon>Eukaryota</taxon>
        <taxon>Fungi</taxon>
        <taxon>Dikarya</taxon>
        <taxon>Ascomycota</taxon>
        <taxon>Pezizomycotina</taxon>
        <taxon>Leotiomycetes</taxon>
        <taxon>Helotiales</taxon>
        <taxon>Pezizellaceae</taxon>
        <taxon>Calycina</taxon>
    </lineage>
</organism>
<keyword evidence="4 8" id="KW-0235">DNA replication</keyword>
<dbReference type="SUPFAM" id="SSF158573">
    <property type="entry name" value="GINS helical bundle-like"/>
    <property type="match status" value="1"/>
</dbReference>
<sequence>MALPLQPGLTPTEVAFLCEMETVTVVPRQRLESLPLISGPTPALRPPHRSPLPLWLALLLKRQRRANILPPPWLHPQSLDKILKYETETSPEGFSPPPPHPYLLTTRPASTDTISPPFLPSSTAGAPAGYLPYHWLELGEILLEACPDDLPDPNRIRTQLRDLREVRMAKIRHRTKDLEGGGITSLRGVGAMEVSEGRGFIVGVMDGIRKLGSNREVARREREEYEGGEGGISDEGEEMEYE</sequence>
<protein>
    <recommendedName>
        <fullName evidence="3 8">DNA replication complex GINS protein PSF2</fullName>
    </recommendedName>
</protein>
<reference evidence="12" key="1">
    <citation type="journal article" date="2021" name="IMA Fungus">
        <title>Genomic characterization of three marine fungi, including Emericellopsis atlantica sp. nov. with signatures of a generalist lifestyle and marine biomass degradation.</title>
        <authorList>
            <person name="Hagestad O.C."/>
            <person name="Hou L."/>
            <person name="Andersen J.H."/>
            <person name="Hansen E.H."/>
            <person name="Altermark B."/>
            <person name="Li C."/>
            <person name="Kuhnert E."/>
            <person name="Cox R.J."/>
            <person name="Crous P.W."/>
            <person name="Spatafora J.W."/>
            <person name="Lail K."/>
            <person name="Amirebrahimi M."/>
            <person name="Lipzen A."/>
            <person name="Pangilinan J."/>
            <person name="Andreopoulos W."/>
            <person name="Hayes R.D."/>
            <person name="Ng V."/>
            <person name="Grigoriev I.V."/>
            <person name="Jackson S.A."/>
            <person name="Sutton T.D.S."/>
            <person name="Dobson A.D.W."/>
            <person name="Rama T."/>
        </authorList>
    </citation>
    <scope>NUCLEOTIDE SEQUENCE</scope>
    <source>
        <strain evidence="12">TRa3180A</strain>
    </source>
</reference>
<evidence type="ECO:0000313" key="12">
    <source>
        <dbReference type="EMBL" id="KAG9243452.1"/>
    </source>
</evidence>
<dbReference type="EMBL" id="MU253976">
    <property type="protein sequence ID" value="KAG9243452.1"/>
    <property type="molecule type" value="Genomic_DNA"/>
</dbReference>
<gene>
    <name evidence="12" type="ORF">BJ878DRAFT_543257</name>
</gene>
<feature type="domain" description="DNA replication complex GINS protein PSF2 N-terminal" evidence="11">
    <location>
        <begin position="10"/>
        <end position="69"/>
    </location>
</feature>
<feature type="region of interest" description="Disordered" evidence="9">
    <location>
        <begin position="215"/>
        <end position="242"/>
    </location>
</feature>
<evidence type="ECO:0000256" key="9">
    <source>
        <dbReference type="SAM" id="MobiDB-lite"/>
    </source>
</evidence>
<dbReference type="Gene3D" id="3.40.5.50">
    <property type="match status" value="1"/>
</dbReference>
<comment type="similarity">
    <text evidence="2 8">Belongs to the GINS2/PSF2 family.</text>
</comment>
<comment type="caution">
    <text evidence="12">The sequence shown here is derived from an EMBL/GenBank/DDBJ whole genome shotgun (WGS) entry which is preliminary data.</text>
</comment>
<dbReference type="InterPro" id="IPR007257">
    <property type="entry name" value="GINS_Psf2"/>
</dbReference>
<dbReference type="AlphaFoldDB" id="A0A9P7Z1N5"/>
<evidence type="ECO:0000256" key="8">
    <source>
        <dbReference type="PIRNR" id="PIRNR028998"/>
    </source>
</evidence>
<dbReference type="InterPro" id="IPR036224">
    <property type="entry name" value="GINS_bundle-like_dom_sf"/>
</dbReference>
<dbReference type="SUPFAM" id="SSF160059">
    <property type="entry name" value="PriA/YqbF domain"/>
    <property type="match status" value="1"/>
</dbReference>